<name>A0A8H7LNV0_9AGAM</name>
<evidence type="ECO:0000313" key="2">
    <source>
        <dbReference type="EMBL" id="KAF8685246.1"/>
    </source>
</evidence>
<dbReference type="Proteomes" id="UP000650582">
    <property type="component" value="Unassembled WGS sequence"/>
</dbReference>
<evidence type="ECO:0000256" key="1">
    <source>
        <dbReference type="SAM" id="MobiDB-lite"/>
    </source>
</evidence>
<feature type="region of interest" description="Disordered" evidence="1">
    <location>
        <begin position="218"/>
        <end position="292"/>
    </location>
</feature>
<comment type="caution">
    <text evidence="2">The sequence shown here is derived from an EMBL/GenBank/DDBJ whole genome shotgun (WGS) entry which is preliminary data.</text>
</comment>
<gene>
    <name evidence="2" type="ORF">RHS04_00980</name>
</gene>
<dbReference type="EMBL" id="JACYCC010000024">
    <property type="protein sequence ID" value="KAF8685246.1"/>
    <property type="molecule type" value="Genomic_DNA"/>
</dbReference>
<feature type="region of interest" description="Disordered" evidence="1">
    <location>
        <begin position="48"/>
        <end position="73"/>
    </location>
</feature>
<feature type="compositionally biased region" description="Polar residues" evidence="1">
    <location>
        <begin position="144"/>
        <end position="156"/>
    </location>
</feature>
<protein>
    <submittedName>
        <fullName evidence="2">Uncharacterized protein</fullName>
    </submittedName>
</protein>
<feature type="region of interest" description="Disordered" evidence="1">
    <location>
        <begin position="139"/>
        <end position="179"/>
    </location>
</feature>
<feature type="compositionally biased region" description="Low complexity" evidence="1">
    <location>
        <begin position="157"/>
        <end position="172"/>
    </location>
</feature>
<accession>A0A8H7LNV0</accession>
<feature type="compositionally biased region" description="Low complexity" evidence="1">
    <location>
        <begin position="234"/>
        <end position="254"/>
    </location>
</feature>
<sequence length="292" mass="32110">MVQLRISAAFIMLGAFATVSPLLIPARNAKELQVGKVLLSPAMGEELPPRVLPQATPNRNTQSNHHPLPPPRVRDLGTAMCIILTTVDKTSFEHLQLRNPQERQRARILSNQPRPLSSVAPTQQTYPCISGRLMRMREKRQTDWQDQSRPQQSKQTNPQRRSQSQNSRVSPPASASLVPARIANNNNDIQNGRQRPHRISRLFDLHLQGAGKSSDVLQTAAPLPPAAPNTTLEPSQPSSEKGSGSKSSGTAPPSHQDGAQNGWDQYHPAEVVEDMAGIGERDLIADKDEEEL</sequence>
<feature type="compositionally biased region" description="Polar residues" evidence="1">
    <location>
        <begin position="55"/>
        <end position="65"/>
    </location>
</feature>
<reference evidence="2" key="1">
    <citation type="submission" date="2020-09" db="EMBL/GenBank/DDBJ databases">
        <title>Comparative genome analyses of four rice-infecting Rhizoctonia solani isolates reveal extensive enrichment of homogalacturonan modification genes.</title>
        <authorList>
            <person name="Lee D.-Y."/>
            <person name="Jeon J."/>
            <person name="Kim K.-T."/>
            <person name="Cheong K."/>
            <person name="Song H."/>
            <person name="Choi G."/>
            <person name="Ko J."/>
            <person name="Opiyo S.O."/>
            <person name="Zuo S."/>
            <person name="Madhav S."/>
            <person name="Lee Y.-H."/>
            <person name="Wang G.-L."/>
        </authorList>
    </citation>
    <scope>NUCLEOTIDE SEQUENCE</scope>
    <source>
        <strain evidence="2">AG1-IA YN-7</strain>
    </source>
</reference>
<organism evidence="2 3">
    <name type="scientific">Rhizoctonia solani</name>
    <dbReference type="NCBI Taxonomy" id="456999"/>
    <lineage>
        <taxon>Eukaryota</taxon>
        <taxon>Fungi</taxon>
        <taxon>Dikarya</taxon>
        <taxon>Basidiomycota</taxon>
        <taxon>Agaricomycotina</taxon>
        <taxon>Agaricomycetes</taxon>
        <taxon>Cantharellales</taxon>
        <taxon>Ceratobasidiaceae</taxon>
        <taxon>Rhizoctonia</taxon>
    </lineage>
</organism>
<dbReference type="AlphaFoldDB" id="A0A8H7LNV0"/>
<proteinExistence type="predicted"/>
<evidence type="ECO:0000313" key="3">
    <source>
        <dbReference type="Proteomes" id="UP000650582"/>
    </source>
</evidence>